<comment type="caution">
    <text evidence="1">The sequence shown here is derived from an EMBL/GenBank/DDBJ whole genome shotgun (WGS) entry which is preliminary data.</text>
</comment>
<accession>A0A0F9QYJ8</accession>
<protein>
    <submittedName>
        <fullName evidence="1">Uncharacterized protein</fullName>
    </submittedName>
</protein>
<sequence>MKFKKEEIEKINEIWKDEDFHKVREAFRDYVLYEGYRCGDDYLETLGHLLGVSLVSYDEEDWGNWEIDERFHG</sequence>
<name>A0A0F9QYJ8_9ZZZZ</name>
<dbReference type="EMBL" id="LAZR01004264">
    <property type="protein sequence ID" value="KKN10228.1"/>
    <property type="molecule type" value="Genomic_DNA"/>
</dbReference>
<gene>
    <name evidence="1" type="ORF">LCGC14_1038840</name>
</gene>
<proteinExistence type="predicted"/>
<evidence type="ECO:0000313" key="1">
    <source>
        <dbReference type="EMBL" id="KKN10228.1"/>
    </source>
</evidence>
<organism evidence="1">
    <name type="scientific">marine sediment metagenome</name>
    <dbReference type="NCBI Taxonomy" id="412755"/>
    <lineage>
        <taxon>unclassified sequences</taxon>
        <taxon>metagenomes</taxon>
        <taxon>ecological metagenomes</taxon>
    </lineage>
</organism>
<reference evidence="1" key="1">
    <citation type="journal article" date="2015" name="Nature">
        <title>Complex archaea that bridge the gap between prokaryotes and eukaryotes.</title>
        <authorList>
            <person name="Spang A."/>
            <person name="Saw J.H."/>
            <person name="Jorgensen S.L."/>
            <person name="Zaremba-Niedzwiedzka K."/>
            <person name="Martijn J."/>
            <person name="Lind A.E."/>
            <person name="van Eijk R."/>
            <person name="Schleper C."/>
            <person name="Guy L."/>
            <person name="Ettema T.J."/>
        </authorList>
    </citation>
    <scope>NUCLEOTIDE SEQUENCE</scope>
</reference>
<dbReference type="AlphaFoldDB" id="A0A0F9QYJ8"/>